<feature type="compositionally biased region" description="Low complexity" evidence="1">
    <location>
        <begin position="256"/>
        <end position="268"/>
    </location>
</feature>
<feature type="region of interest" description="Disordered" evidence="1">
    <location>
        <begin position="1"/>
        <end position="39"/>
    </location>
</feature>
<feature type="compositionally biased region" description="Basic and acidic residues" evidence="1">
    <location>
        <begin position="148"/>
        <end position="159"/>
    </location>
</feature>
<proteinExistence type="predicted"/>
<name>A0A9E7FME8_9LILI</name>
<dbReference type="AlphaFoldDB" id="A0A9E7FME8"/>
<feature type="region of interest" description="Disordered" evidence="1">
    <location>
        <begin position="121"/>
        <end position="353"/>
    </location>
</feature>
<gene>
    <name evidence="2" type="ORF">MUK42_29867</name>
</gene>
<accession>A0A9E7FME8</accession>
<dbReference type="OrthoDB" id="1927466at2759"/>
<dbReference type="PANTHER" id="PTHR34367">
    <property type="entry name" value="OS02G0734667 PROTEIN"/>
    <property type="match status" value="1"/>
</dbReference>
<feature type="compositionally biased region" description="Basic and acidic residues" evidence="1">
    <location>
        <begin position="61"/>
        <end position="84"/>
    </location>
</feature>
<organism evidence="2 3">
    <name type="scientific">Musa troglodytarum</name>
    <name type="common">fe'i banana</name>
    <dbReference type="NCBI Taxonomy" id="320322"/>
    <lineage>
        <taxon>Eukaryota</taxon>
        <taxon>Viridiplantae</taxon>
        <taxon>Streptophyta</taxon>
        <taxon>Embryophyta</taxon>
        <taxon>Tracheophyta</taxon>
        <taxon>Spermatophyta</taxon>
        <taxon>Magnoliopsida</taxon>
        <taxon>Liliopsida</taxon>
        <taxon>Zingiberales</taxon>
        <taxon>Musaceae</taxon>
        <taxon>Musa</taxon>
    </lineage>
</organism>
<feature type="compositionally biased region" description="Polar residues" evidence="1">
    <location>
        <begin position="336"/>
        <end position="346"/>
    </location>
</feature>
<dbReference type="EMBL" id="CP097506">
    <property type="protein sequence ID" value="URD99475.1"/>
    <property type="molecule type" value="Genomic_DNA"/>
</dbReference>
<dbReference type="InterPro" id="IPR040412">
    <property type="entry name" value="At1g65710-like"/>
</dbReference>
<sequence length="667" mass="71631">MGLCFSKKKASSRNSHASKGIPNEKKAERPSGAAVESAAVNKQAVVIIQNARKSAAESAAADEKVKDKKGETPTKKVDRKVETRGADLVSVVPVVEEFRPTAVVRSSSCTKEEVDAILIQCGRLSRNSSGNASNGNGGGHRKHSGSKRSYDFDSEKKAEEEEEGEEWGEKPVSRPSPHRRTPGRERSGSRERGGGGGGGRRVSRSPGRRTEVPASPVTTSERSRQPAKMVAVPARDKGRGVSPAAPNKRGRETRAVRSASPQPRSPASTTRISSENASDRAPPPNQLQSLSRSSSRKAEQSPYRRSPMKEVDENIPNRTNQNVNKKIRGGEEGVQKLSQPRTQKLSENGARVSKGFQKNGAATALANAVKSSNPVTDCVREQLMGCRGRDAVAAEEDTEKASAKVEVQNPRTITRTRSSRRSSRDLDHALGLNQEALLDPNPYASLLLEDIQNQHPDAAFSLPACVTKAFSIVEAVADLNSSSSENRSYAGDRFSHNNGSLDGRHGRRGLATEQPFVETEIVAKDDLLEPSLHRYVTMTDLGGGDVEAQESAGSNSVVGQPWASPLEPNSVDSTDQCWTSRSNNGDEVEQEARLSSSSYGGLYQWQQPQESETRVRRPWGGSSENKRDFYRRTMLHPAAAGAGAKTGGRSCSRPVAAAAAAAAAAST</sequence>
<evidence type="ECO:0000313" key="2">
    <source>
        <dbReference type="EMBL" id="URD99475.1"/>
    </source>
</evidence>
<evidence type="ECO:0000313" key="3">
    <source>
        <dbReference type="Proteomes" id="UP001055439"/>
    </source>
</evidence>
<evidence type="ECO:0000256" key="1">
    <source>
        <dbReference type="SAM" id="MobiDB-lite"/>
    </source>
</evidence>
<feature type="region of interest" description="Disordered" evidence="1">
    <location>
        <begin position="545"/>
        <end position="627"/>
    </location>
</feature>
<dbReference type="PANTHER" id="PTHR34367:SF1">
    <property type="entry name" value="OS04G0528600 PROTEIN"/>
    <property type="match status" value="1"/>
</dbReference>
<dbReference type="Proteomes" id="UP001055439">
    <property type="component" value="Chromosome 4"/>
</dbReference>
<feature type="compositionally biased region" description="Basic and acidic residues" evidence="1">
    <location>
        <begin position="182"/>
        <end position="193"/>
    </location>
</feature>
<reference evidence="2" key="1">
    <citation type="submission" date="2022-05" db="EMBL/GenBank/DDBJ databases">
        <title>The Musa troglodytarum L. genome provides insights into the mechanism of non-climacteric behaviour and enrichment of carotenoids.</title>
        <authorList>
            <person name="Wang J."/>
        </authorList>
    </citation>
    <scope>NUCLEOTIDE SEQUENCE</scope>
    <source>
        <tissue evidence="2">Leaf</tissue>
    </source>
</reference>
<feature type="region of interest" description="Disordered" evidence="1">
    <location>
        <begin position="51"/>
        <end position="84"/>
    </location>
</feature>
<feature type="compositionally biased region" description="Polar residues" evidence="1">
    <location>
        <begin position="593"/>
        <end position="610"/>
    </location>
</feature>
<feature type="compositionally biased region" description="Basic residues" evidence="1">
    <location>
        <begin position="1"/>
        <end position="11"/>
    </location>
</feature>
<keyword evidence="3" id="KW-1185">Reference proteome</keyword>
<feature type="compositionally biased region" description="Polar residues" evidence="1">
    <location>
        <begin position="570"/>
        <end position="585"/>
    </location>
</feature>
<feature type="region of interest" description="Disordered" evidence="1">
    <location>
        <begin position="482"/>
        <end position="507"/>
    </location>
</feature>
<protein>
    <submittedName>
        <fullName evidence="2">Uncharacterized protein</fullName>
    </submittedName>
</protein>
<feature type="compositionally biased region" description="Low complexity" evidence="1">
    <location>
        <begin position="122"/>
        <end position="134"/>
    </location>
</feature>